<protein>
    <recommendedName>
        <fullName evidence="3">Phage protein</fullName>
    </recommendedName>
</protein>
<organism evidence="1 2">
    <name type="scientific">Oceanobacillus limi</name>
    <dbReference type="NCBI Taxonomy" id="930131"/>
    <lineage>
        <taxon>Bacteria</taxon>
        <taxon>Bacillati</taxon>
        <taxon>Bacillota</taxon>
        <taxon>Bacilli</taxon>
        <taxon>Bacillales</taxon>
        <taxon>Bacillaceae</taxon>
        <taxon>Oceanobacillus</taxon>
    </lineage>
</organism>
<keyword evidence="2" id="KW-1185">Reference proteome</keyword>
<name>A0A1I0GGL5_9BACI</name>
<evidence type="ECO:0008006" key="3">
    <source>
        <dbReference type="Google" id="ProtNLM"/>
    </source>
</evidence>
<sequence length="94" mass="10984">MTYREFAMICEENIERTHDENEREAMYAIMYAAASRGKGKQGKLPKLDDLYKRPSAEDIAGKTVEEIREQQEHTKEWLAQFDLSKLNGKEDDDK</sequence>
<dbReference type="RefSeq" id="WP_090872037.1">
    <property type="nucleotide sequence ID" value="NZ_FOHE01000021.1"/>
</dbReference>
<dbReference type="AlphaFoldDB" id="A0A1I0GGL5"/>
<dbReference type="OrthoDB" id="2935212at2"/>
<evidence type="ECO:0000313" key="2">
    <source>
        <dbReference type="Proteomes" id="UP000198618"/>
    </source>
</evidence>
<reference evidence="1 2" key="1">
    <citation type="submission" date="2016-10" db="EMBL/GenBank/DDBJ databases">
        <authorList>
            <person name="de Groot N.N."/>
        </authorList>
    </citation>
    <scope>NUCLEOTIDE SEQUENCE [LARGE SCALE GENOMIC DNA]</scope>
    <source>
        <strain evidence="1 2">IBRC-M 10780</strain>
    </source>
</reference>
<evidence type="ECO:0000313" key="1">
    <source>
        <dbReference type="EMBL" id="SET69257.1"/>
    </source>
</evidence>
<gene>
    <name evidence="1" type="ORF">SAMN05216389_12113</name>
</gene>
<dbReference type="Proteomes" id="UP000198618">
    <property type="component" value="Unassembled WGS sequence"/>
</dbReference>
<proteinExistence type="predicted"/>
<dbReference type="EMBL" id="FOHE01000021">
    <property type="protein sequence ID" value="SET69257.1"/>
    <property type="molecule type" value="Genomic_DNA"/>
</dbReference>
<dbReference type="STRING" id="930131.SAMN05216389_12113"/>
<accession>A0A1I0GGL5</accession>